<dbReference type="Proteomes" id="UP001597197">
    <property type="component" value="Unassembled WGS sequence"/>
</dbReference>
<feature type="chain" id="PRO_5046991172" evidence="6">
    <location>
        <begin position="23"/>
        <end position="545"/>
    </location>
</feature>
<protein>
    <submittedName>
        <fullName evidence="8">RagB/SusD family nutrient uptake outer membrane protein</fullName>
    </submittedName>
</protein>
<evidence type="ECO:0000313" key="8">
    <source>
        <dbReference type="EMBL" id="MFD1875216.1"/>
    </source>
</evidence>
<dbReference type="Pfam" id="PF07980">
    <property type="entry name" value="SusD_RagB"/>
    <property type="match status" value="1"/>
</dbReference>
<keyword evidence="9" id="KW-1185">Reference proteome</keyword>
<comment type="caution">
    <text evidence="8">The sequence shown here is derived from an EMBL/GenBank/DDBJ whole genome shotgun (WGS) entry which is preliminary data.</text>
</comment>
<gene>
    <name evidence="8" type="ORF">ACFSDX_22475</name>
</gene>
<organism evidence="8 9">
    <name type="scientific">Hymenobacter bucti</name>
    <dbReference type="NCBI Taxonomy" id="1844114"/>
    <lineage>
        <taxon>Bacteria</taxon>
        <taxon>Pseudomonadati</taxon>
        <taxon>Bacteroidota</taxon>
        <taxon>Cytophagia</taxon>
        <taxon>Cytophagales</taxon>
        <taxon>Hymenobacteraceae</taxon>
        <taxon>Hymenobacter</taxon>
    </lineage>
</organism>
<evidence type="ECO:0000256" key="6">
    <source>
        <dbReference type="SAM" id="SignalP"/>
    </source>
</evidence>
<dbReference type="Gene3D" id="1.10.3780.10">
    <property type="entry name" value="SusD-like"/>
    <property type="match status" value="1"/>
</dbReference>
<evidence type="ECO:0000256" key="3">
    <source>
        <dbReference type="ARBA" id="ARBA00022729"/>
    </source>
</evidence>
<evidence type="ECO:0000313" key="9">
    <source>
        <dbReference type="Proteomes" id="UP001597197"/>
    </source>
</evidence>
<evidence type="ECO:0000256" key="1">
    <source>
        <dbReference type="ARBA" id="ARBA00004442"/>
    </source>
</evidence>
<dbReference type="RefSeq" id="WP_382317692.1">
    <property type="nucleotide sequence ID" value="NZ_JBHUFD010000018.1"/>
</dbReference>
<reference evidence="9" key="1">
    <citation type="journal article" date="2019" name="Int. J. Syst. Evol. Microbiol.">
        <title>The Global Catalogue of Microorganisms (GCM) 10K type strain sequencing project: providing services to taxonomists for standard genome sequencing and annotation.</title>
        <authorList>
            <consortium name="The Broad Institute Genomics Platform"/>
            <consortium name="The Broad Institute Genome Sequencing Center for Infectious Disease"/>
            <person name="Wu L."/>
            <person name="Ma J."/>
        </authorList>
    </citation>
    <scope>NUCLEOTIDE SEQUENCE [LARGE SCALE GENOMIC DNA]</scope>
    <source>
        <strain evidence="9">CGMCC 1.15795</strain>
    </source>
</reference>
<dbReference type="PROSITE" id="PS51257">
    <property type="entry name" value="PROKAR_LIPOPROTEIN"/>
    <property type="match status" value="1"/>
</dbReference>
<sequence length="545" mass="58988">MQTKFTRTLGMLALAAGLTALSSGCTKDLDQVPSYSANAEVVYSDPAQIQQVLARLYATYAVSGQTGPAGAPDISGIDEGFSNYIRVYWQLQEVTTDEAVLGWNDGNLPAINTMTWNADNEFVRGAYDRIYYQIGLCNEFIRQTTDGNLASRGITGATATTVKQYRSEARLLRAMSYWHIVDLFGGGPFATETDVLGTLPQYKTRAEIFAYVESELKALDGTDATNGGLLAPKGVYARADQAVCWTLLAKLYLNAQVYTGTARYNDAVTYANKVLAANYQLCTTPSATYSAYQKLFLADNNTSDARNEIIFPIAFDGTRTRGYGGMTYLVHAAVGGTLSPAASGINSGWGGFRARQQFTALLTSPTTSTTDARRSILYTSGQRLNVDTLTAVSNGYLLPKYKNVTSAGVKGSDAAGDFPDTDFPMFRLADVKLMYAEAVLRGGTGGTAGSALDQVNEVRRRSGSANLSAVGLNDILDERARELYWEGHRRTDLIRFGRYTSGYNWALKGGVNSGRDVDATRALFPIPNTDIVANPNLQGKQNPGY</sequence>
<evidence type="ECO:0000256" key="4">
    <source>
        <dbReference type="ARBA" id="ARBA00023136"/>
    </source>
</evidence>
<keyword evidence="3 6" id="KW-0732">Signal</keyword>
<evidence type="ECO:0000256" key="2">
    <source>
        <dbReference type="ARBA" id="ARBA00006275"/>
    </source>
</evidence>
<accession>A0ABW4R1G4</accession>
<name>A0ABW4R1G4_9BACT</name>
<evidence type="ECO:0000256" key="5">
    <source>
        <dbReference type="ARBA" id="ARBA00023237"/>
    </source>
</evidence>
<keyword evidence="5" id="KW-0998">Cell outer membrane</keyword>
<comment type="similarity">
    <text evidence="2">Belongs to the SusD family.</text>
</comment>
<dbReference type="SUPFAM" id="SSF48452">
    <property type="entry name" value="TPR-like"/>
    <property type="match status" value="1"/>
</dbReference>
<dbReference type="CDD" id="cd08977">
    <property type="entry name" value="SusD"/>
    <property type="match status" value="1"/>
</dbReference>
<dbReference type="InterPro" id="IPR012944">
    <property type="entry name" value="SusD_RagB_dom"/>
</dbReference>
<dbReference type="Gene3D" id="1.25.40.390">
    <property type="match status" value="1"/>
</dbReference>
<proteinExistence type="inferred from homology"/>
<feature type="signal peptide" evidence="6">
    <location>
        <begin position="1"/>
        <end position="22"/>
    </location>
</feature>
<dbReference type="Gene3D" id="1.25.40.10">
    <property type="entry name" value="Tetratricopeptide repeat domain"/>
    <property type="match status" value="1"/>
</dbReference>
<feature type="domain" description="RagB/SusD" evidence="7">
    <location>
        <begin position="394"/>
        <end position="545"/>
    </location>
</feature>
<evidence type="ECO:0000259" key="7">
    <source>
        <dbReference type="Pfam" id="PF07980"/>
    </source>
</evidence>
<comment type="subcellular location">
    <subcellularLocation>
        <location evidence="1">Cell outer membrane</location>
    </subcellularLocation>
</comment>
<dbReference type="InterPro" id="IPR011990">
    <property type="entry name" value="TPR-like_helical_dom_sf"/>
</dbReference>
<dbReference type="EMBL" id="JBHUFD010000018">
    <property type="protein sequence ID" value="MFD1875216.1"/>
    <property type="molecule type" value="Genomic_DNA"/>
</dbReference>
<keyword evidence="4" id="KW-0472">Membrane</keyword>